<evidence type="ECO:0000256" key="4">
    <source>
        <dbReference type="ARBA" id="ARBA00012313"/>
    </source>
</evidence>
<sequence>MWTWDREWHWLIARVCGGKGKDGWGCDSDEKNTKFEMKGISVGLTTPETPNMATLKLCKASGGAFFKYDTSLAARDAVSFQFRRDMWPVFTGRKDGRVSLASEVGGNLPSANANFTTLLSQFGSKGLNLNDLHYSQTDNPLGISRVSGKYPKVFFVLFAQSHGALGAIDSPYNMVKGKLELNCKLVLLRNDKERLKPGMSAFDSSVKSQEYVELTELCVVVESVAKADRTLYASSVSDSSNRKANFCLSEIGIPISDKADVQIPMSSILEANARFENPKDYGGQDDKI</sequence>
<dbReference type="EMBL" id="BQNB010014983">
    <property type="protein sequence ID" value="GJT34649.1"/>
    <property type="molecule type" value="Genomic_DNA"/>
</dbReference>
<evidence type="ECO:0000259" key="11">
    <source>
        <dbReference type="PROSITE" id="PS50873"/>
    </source>
</evidence>
<evidence type="ECO:0000256" key="1">
    <source>
        <dbReference type="ARBA" id="ARBA00000189"/>
    </source>
</evidence>
<comment type="catalytic activity">
    <reaction evidence="1">
        <text>2 a phenolic donor + H2O2 = 2 a phenolic radical donor + 2 H2O</text>
        <dbReference type="Rhea" id="RHEA:56136"/>
        <dbReference type="ChEBI" id="CHEBI:15377"/>
        <dbReference type="ChEBI" id="CHEBI:16240"/>
        <dbReference type="ChEBI" id="CHEBI:139520"/>
        <dbReference type="ChEBI" id="CHEBI:139521"/>
        <dbReference type="EC" id="1.11.1.7"/>
    </reaction>
</comment>
<reference evidence="12" key="2">
    <citation type="submission" date="2022-01" db="EMBL/GenBank/DDBJ databases">
        <authorList>
            <person name="Yamashiro T."/>
            <person name="Shiraishi A."/>
            <person name="Satake H."/>
            <person name="Nakayama K."/>
        </authorList>
    </citation>
    <scope>NUCLEOTIDE SEQUENCE</scope>
</reference>
<feature type="domain" description="Plant heme peroxidase family profile" evidence="11">
    <location>
        <begin position="71"/>
        <end position="132"/>
    </location>
</feature>
<organism evidence="12 13">
    <name type="scientific">Tanacetum coccineum</name>
    <dbReference type="NCBI Taxonomy" id="301880"/>
    <lineage>
        <taxon>Eukaryota</taxon>
        <taxon>Viridiplantae</taxon>
        <taxon>Streptophyta</taxon>
        <taxon>Embryophyta</taxon>
        <taxon>Tracheophyta</taxon>
        <taxon>Spermatophyta</taxon>
        <taxon>Magnoliopsida</taxon>
        <taxon>eudicotyledons</taxon>
        <taxon>Gunneridae</taxon>
        <taxon>Pentapetalae</taxon>
        <taxon>asterids</taxon>
        <taxon>campanulids</taxon>
        <taxon>Asterales</taxon>
        <taxon>Asteraceae</taxon>
        <taxon>Asteroideae</taxon>
        <taxon>Anthemideae</taxon>
        <taxon>Anthemidinae</taxon>
        <taxon>Tanacetum</taxon>
    </lineage>
</organism>
<dbReference type="Pfam" id="PF00141">
    <property type="entry name" value="peroxidase"/>
    <property type="match status" value="1"/>
</dbReference>
<keyword evidence="6" id="KW-0349">Heme</keyword>
<accession>A0ABQ5DC06</accession>
<evidence type="ECO:0000256" key="2">
    <source>
        <dbReference type="ARBA" id="ARBA00001913"/>
    </source>
</evidence>
<dbReference type="Proteomes" id="UP001151760">
    <property type="component" value="Unassembled WGS sequence"/>
</dbReference>
<comment type="similarity">
    <text evidence="10">Belongs to the peroxidase family.</text>
</comment>
<gene>
    <name evidence="12" type="ORF">Tco_0925068</name>
</gene>
<reference evidence="12" key="1">
    <citation type="journal article" date="2022" name="Int. J. Mol. Sci.">
        <title>Draft Genome of Tanacetum Coccineum: Genomic Comparison of Closely Related Tanacetum-Family Plants.</title>
        <authorList>
            <person name="Yamashiro T."/>
            <person name="Shiraishi A."/>
            <person name="Nakayama K."/>
            <person name="Satake H."/>
        </authorList>
    </citation>
    <scope>NUCLEOTIDE SEQUENCE</scope>
</reference>
<keyword evidence="9" id="KW-0408">Iron</keyword>
<name>A0ABQ5DC06_9ASTR</name>
<evidence type="ECO:0000256" key="8">
    <source>
        <dbReference type="ARBA" id="ARBA00023002"/>
    </source>
</evidence>
<evidence type="ECO:0000256" key="3">
    <source>
        <dbReference type="ARBA" id="ARBA00001970"/>
    </source>
</evidence>
<keyword evidence="7" id="KW-0479">Metal-binding</keyword>
<dbReference type="PROSITE" id="PS50873">
    <property type="entry name" value="PEROXIDASE_4"/>
    <property type="match status" value="1"/>
</dbReference>
<dbReference type="InterPro" id="IPR000823">
    <property type="entry name" value="Peroxidase_pln"/>
</dbReference>
<evidence type="ECO:0000313" key="13">
    <source>
        <dbReference type="Proteomes" id="UP001151760"/>
    </source>
</evidence>
<comment type="cofactor">
    <cofactor evidence="2">
        <name>Ca(2+)</name>
        <dbReference type="ChEBI" id="CHEBI:29108"/>
    </cofactor>
</comment>
<dbReference type="InterPro" id="IPR002016">
    <property type="entry name" value="Haem_peroxidase"/>
</dbReference>
<evidence type="ECO:0000256" key="5">
    <source>
        <dbReference type="ARBA" id="ARBA00022559"/>
    </source>
</evidence>
<dbReference type="PANTHER" id="PTHR31235">
    <property type="entry name" value="PEROXIDASE 25-RELATED"/>
    <property type="match status" value="1"/>
</dbReference>
<comment type="caution">
    <text evidence="12">The sequence shown here is derived from an EMBL/GenBank/DDBJ whole genome shotgun (WGS) entry which is preliminary data.</text>
</comment>
<keyword evidence="5" id="KW-0575">Peroxidase</keyword>
<protein>
    <recommendedName>
        <fullName evidence="4">peroxidase</fullName>
        <ecNumber evidence="4">1.11.1.7</ecNumber>
    </recommendedName>
</protein>
<comment type="cofactor">
    <cofactor evidence="3">
        <name>heme b</name>
        <dbReference type="ChEBI" id="CHEBI:60344"/>
    </cofactor>
</comment>
<dbReference type="Gene3D" id="1.10.520.10">
    <property type="match status" value="1"/>
</dbReference>
<dbReference type="InterPro" id="IPR010255">
    <property type="entry name" value="Haem_peroxidase_sf"/>
</dbReference>
<evidence type="ECO:0000313" key="12">
    <source>
        <dbReference type="EMBL" id="GJT34649.1"/>
    </source>
</evidence>
<keyword evidence="13" id="KW-1185">Reference proteome</keyword>
<dbReference type="EC" id="1.11.1.7" evidence="4"/>
<evidence type="ECO:0000256" key="10">
    <source>
        <dbReference type="RuleBase" id="RU004241"/>
    </source>
</evidence>
<keyword evidence="8" id="KW-0560">Oxidoreductase</keyword>
<proteinExistence type="inferred from homology"/>
<evidence type="ECO:0000256" key="7">
    <source>
        <dbReference type="ARBA" id="ARBA00022723"/>
    </source>
</evidence>
<dbReference type="SUPFAM" id="SSF48113">
    <property type="entry name" value="Heme-dependent peroxidases"/>
    <property type="match status" value="1"/>
</dbReference>
<evidence type="ECO:0000256" key="6">
    <source>
        <dbReference type="ARBA" id="ARBA00022617"/>
    </source>
</evidence>
<dbReference type="Gene3D" id="1.10.420.10">
    <property type="entry name" value="Peroxidase, domain 2"/>
    <property type="match status" value="1"/>
</dbReference>
<evidence type="ECO:0000256" key="9">
    <source>
        <dbReference type="ARBA" id="ARBA00023004"/>
    </source>
</evidence>